<reference evidence="1" key="1">
    <citation type="submission" date="2021-12" db="EMBL/GenBank/DDBJ databases">
        <authorList>
            <person name="Martin H S."/>
        </authorList>
    </citation>
    <scope>NUCLEOTIDE SEQUENCE</scope>
</reference>
<evidence type="ECO:0000313" key="1">
    <source>
        <dbReference type="EMBL" id="CAH0724426.1"/>
    </source>
</evidence>
<gene>
    <name evidence="1" type="ORF">BINO364_LOCUS10136</name>
</gene>
<name>A0A8J9YFM3_9NEOP</name>
<proteinExistence type="predicted"/>
<dbReference type="OrthoDB" id="6914186at2759"/>
<dbReference type="EMBL" id="OV170224">
    <property type="protein sequence ID" value="CAH0724426.1"/>
    <property type="molecule type" value="Genomic_DNA"/>
</dbReference>
<keyword evidence="2" id="KW-1185">Reference proteome</keyword>
<feature type="non-terminal residue" evidence="1">
    <location>
        <position position="647"/>
    </location>
</feature>
<accession>A0A8J9YFM3</accession>
<organism evidence="1 2">
    <name type="scientific">Brenthis ino</name>
    <name type="common">lesser marbled fritillary</name>
    <dbReference type="NCBI Taxonomy" id="405034"/>
    <lineage>
        <taxon>Eukaryota</taxon>
        <taxon>Metazoa</taxon>
        <taxon>Ecdysozoa</taxon>
        <taxon>Arthropoda</taxon>
        <taxon>Hexapoda</taxon>
        <taxon>Insecta</taxon>
        <taxon>Pterygota</taxon>
        <taxon>Neoptera</taxon>
        <taxon>Endopterygota</taxon>
        <taxon>Lepidoptera</taxon>
        <taxon>Glossata</taxon>
        <taxon>Ditrysia</taxon>
        <taxon>Papilionoidea</taxon>
        <taxon>Nymphalidae</taxon>
        <taxon>Heliconiinae</taxon>
        <taxon>Argynnini</taxon>
        <taxon>Brenthis</taxon>
    </lineage>
</organism>
<sequence>MDAGKFINLLESQFKINFKSLPQWKELIELINISQTDYKRKLQNAEYRRAAIIQKLYIQYYRLSPFELTDNLLRRANLWKELKSNIKKHKINSLDNLVPVPIQDISNAMSEEANVSSNAHPNTEVIQSKDQIDLNPEIELEIKSNSSPCLPIIVYTNEHKIISPIGSHYTVLNLKDVKSIEKSLAESSKENIFANNETKFLKCSPNTLMIRDNIFQEQTLKFSITNCATEYSHIRFKCISDNSYFKNFTIVPNIPVKLNPGLTISYKFIFALQQNLKEEVINSKLYFRTGRNVLSHRGEEILSIPIVSEFQNMKSVTVSKTVYIPSVYSWQVTGVYKYPKGVLQIDINDEMTYNVYIRKKDVDIAQEISRSLDSLKVAASLDTESLQDKENDNDFESRSKILSTPKRTTNAFSDINNEGDSLITVDVVTLVLIDIVNLVLEPFVFKNTYLRLFPKSKRLAIVYLTKAEHVGYHHSYYDLIFVNPENDETVFIKTIKVFAEILPHPILIQPPILDMTKSPVKFGFCKDHFTISNTHKIFPVTIKINTTSKMKNIFKITPMETLVSPKSKVNFEIRMCVNDNNVLNNIDDFAYFTFKIAIIGHDSIYSNVPPFFYEIIAPYDTEFMKLYGKKYYRDMLTSSQDNIIPRY</sequence>
<dbReference type="AlphaFoldDB" id="A0A8J9YFM3"/>
<dbReference type="Proteomes" id="UP000838878">
    <property type="component" value="Chromosome 4"/>
</dbReference>
<protein>
    <submittedName>
        <fullName evidence="1">Uncharacterized protein</fullName>
    </submittedName>
</protein>
<evidence type="ECO:0000313" key="2">
    <source>
        <dbReference type="Proteomes" id="UP000838878"/>
    </source>
</evidence>